<evidence type="ECO:0000256" key="3">
    <source>
        <dbReference type="ARBA" id="ARBA00023212"/>
    </source>
</evidence>
<dbReference type="GO" id="GO:0043332">
    <property type="term" value="C:mating projection tip"/>
    <property type="evidence" value="ECO:0007669"/>
    <property type="project" value="TreeGrafter"/>
</dbReference>
<dbReference type="InterPro" id="IPR027267">
    <property type="entry name" value="AH/BAR_dom_sf"/>
</dbReference>
<dbReference type="GO" id="GO:0006897">
    <property type="term" value="P:endocytosis"/>
    <property type="evidence" value="ECO:0007669"/>
    <property type="project" value="InterPro"/>
</dbReference>
<sequence length="354" mass="39004">MFAKVLVLFTLAAAAPQSLDTFKIINGQIQSSAPASAKAVAQPAPAPASASAAQDPVTQAAPVASAAAPAAQGNANSGIASQIATSARTIQNDVVNFQQDVSLVKPKTDADNIKLQNILNQLSSVIDKDFEEQEIRFRQLETRIENMHREAKGYLDAVRKMTVAQQSIADTIDHFYDESAQLAKAARSYKDAMVRMDEEVRTELDNTYRITVMEPIGKMVGVLPFFNDAIKKRHKKLLDYDRTRTSVKKLVDKPSDNPNKLQAAEAEFAAARNIYEPINHQLITEIPQLINLQVPYLNPSFEALVKSQLAFNEGAFHKLEAIKKSFPPDSDRGLDGRVEAVLQQMRELSICRSN</sequence>
<feature type="coiled-coil region" evidence="4">
    <location>
        <begin position="130"/>
        <end position="157"/>
    </location>
</feature>
<evidence type="ECO:0000256" key="4">
    <source>
        <dbReference type="SAM" id="Coils"/>
    </source>
</evidence>
<dbReference type="EMBL" id="JADGKB010000032">
    <property type="protein sequence ID" value="KAJ3257972.1"/>
    <property type="molecule type" value="Genomic_DNA"/>
</dbReference>
<dbReference type="GO" id="GO:0051666">
    <property type="term" value="P:actin cortical patch localization"/>
    <property type="evidence" value="ECO:0007669"/>
    <property type="project" value="InterPro"/>
</dbReference>
<evidence type="ECO:0000259" key="6">
    <source>
        <dbReference type="PROSITE" id="PS51021"/>
    </source>
</evidence>
<dbReference type="GO" id="GO:0015629">
    <property type="term" value="C:actin cytoskeleton"/>
    <property type="evidence" value="ECO:0007669"/>
    <property type="project" value="TreeGrafter"/>
</dbReference>
<evidence type="ECO:0000313" key="8">
    <source>
        <dbReference type="Proteomes" id="UP001210925"/>
    </source>
</evidence>
<keyword evidence="3" id="KW-0206">Cytoskeleton</keyword>
<dbReference type="Gene3D" id="1.20.1270.60">
    <property type="entry name" value="Arfaptin homology (AH) domain/BAR domain"/>
    <property type="match status" value="1"/>
</dbReference>
<feature type="signal peptide" evidence="5">
    <location>
        <begin position="1"/>
        <end position="21"/>
    </location>
</feature>
<name>A0AAD5ULG0_9FUNG</name>
<accession>A0AAD5ULG0</accession>
<comment type="subcellular location">
    <subcellularLocation>
        <location evidence="1">Cytoplasm</location>
        <location evidence="1">Cytoskeleton</location>
    </subcellularLocation>
</comment>
<keyword evidence="8" id="KW-1185">Reference proteome</keyword>
<reference evidence="7" key="1">
    <citation type="submission" date="2020-05" db="EMBL/GenBank/DDBJ databases">
        <title>Phylogenomic resolution of chytrid fungi.</title>
        <authorList>
            <person name="Stajich J.E."/>
            <person name="Amses K."/>
            <person name="Simmons R."/>
            <person name="Seto K."/>
            <person name="Myers J."/>
            <person name="Bonds A."/>
            <person name="Quandt C.A."/>
            <person name="Barry K."/>
            <person name="Liu P."/>
            <person name="Grigoriev I."/>
            <person name="Longcore J.E."/>
            <person name="James T.Y."/>
        </authorList>
    </citation>
    <scope>NUCLEOTIDE SEQUENCE</scope>
    <source>
        <strain evidence="7">PLAUS21</strain>
    </source>
</reference>
<comment type="caution">
    <text evidence="7">The sequence shown here is derived from an EMBL/GenBank/DDBJ whole genome shotgun (WGS) entry which is preliminary data.</text>
</comment>
<evidence type="ECO:0000256" key="2">
    <source>
        <dbReference type="ARBA" id="ARBA00022490"/>
    </source>
</evidence>
<dbReference type="PANTHER" id="PTHR47174:SF3">
    <property type="entry name" value="BRIDGING INTEGRATOR 3"/>
    <property type="match status" value="1"/>
</dbReference>
<keyword evidence="5" id="KW-0732">Signal</keyword>
<dbReference type="GO" id="GO:0031097">
    <property type="term" value="C:medial cortex"/>
    <property type="evidence" value="ECO:0007669"/>
    <property type="project" value="TreeGrafter"/>
</dbReference>
<dbReference type="Pfam" id="PF03114">
    <property type="entry name" value="BAR"/>
    <property type="match status" value="1"/>
</dbReference>
<organism evidence="7 8">
    <name type="scientific">Boothiomyces macroporosus</name>
    <dbReference type="NCBI Taxonomy" id="261099"/>
    <lineage>
        <taxon>Eukaryota</taxon>
        <taxon>Fungi</taxon>
        <taxon>Fungi incertae sedis</taxon>
        <taxon>Chytridiomycota</taxon>
        <taxon>Chytridiomycota incertae sedis</taxon>
        <taxon>Chytridiomycetes</taxon>
        <taxon>Rhizophydiales</taxon>
        <taxon>Terramycetaceae</taxon>
        <taxon>Boothiomyces</taxon>
    </lineage>
</organism>
<dbReference type="AlphaFoldDB" id="A0AAD5ULG0"/>
<evidence type="ECO:0000313" key="7">
    <source>
        <dbReference type="EMBL" id="KAJ3257972.1"/>
    </source>
</evidence>
<dbReference type="PROSITE" id="PS51021">
    <property type="entry name" value="BAR"/>
    <property type="match status" value="1"/>
</dbReference>
<dbReference type="InterPro" id="IPR046982">
    <property type="entry name" value="BIN3/RVS161-like"/>
</dbReference>
<dbReference type="PANTHER" id="PTHR47174">
    <property type="entry name" value="BRIDGING INTEGRATOR 3"/>
    <property type="match status" value="1"/>
</dbReference>
<dbReference type="Proteomes" id="UP001210925">
    <property type="component" value="Unassembled WGS sequence"/>
</dbReference>
<dbReference type="GO" id="GO:0097320">
    <property type="term" value="P:plasma membrane tubulation"/>
    <property type="evidence" value="ECO:0007669"/>
    <property type="project" value="TreeGrafter"/>
</dbReference>
<gene>
    <name evidence="7" type="ORF">HK103_004106</name>
</gene>
<dbReference type="GO" id="GO:1990528">
    <property type="term" value="C:Rvs161p-Rvs167p complex"/>
    <property type="evidence" value="ECO:0007669"/>
    <property type="project" value="TreeGrafter"/>
</dbReference>
<protein>
    <recommendedName>
        <fullName evidence="6">BAR domain-containing protein</fullName>
    </recommendedName>
</protein>
<feature type="domain" description="BAR" evidence="6">
    <location>
        <begin position="115"/>
        <end position="335"/>
    </location>
</feature>
<keyword evidence="2" id="KW-0963">Cytoplasm</keyword>
<feature type="chain" id="PRO_5042092355" description="BAR domain-containing protein" evidence="5">
    <location>
        <begin position="22"/>
        <end position="354"/>
    </location>
</feature>
<dbReference type="SUPFAM" id="SSF103657">
    <property type="entry name" value="BAR/IMD domain-like"/>
    <property type="match status" value="1"/>
</dbReference>
<keyword evidence="4" id="KW-0175">Coiled coil</keyword>
<evidence type="ECO:0000256" key="1">
    <source>
        <dbReference type="ARBA" id="ARBA00004245"/>
    </source>
</evidence>
<dbReference type="GO" id="GO:0008289">
    <property type="term" value="F:lipid binding"/>
    <property type="evidence" value="ECO:0007669"/>
    <property type="project" value="TreeGrafter"/>
</dbReference>
<dbReference type="InterPro" id="IPR004148">
    <property type="entry name" value="BAR_dom"/>
</dbReference>
<dbReference type="SMART" id="SM00721">
    <property type="entry name" value="BAR"/>
    <property type="match status" value="1"/>
</dbReference>
<proteinExistence type="predicted"/>
<evidence type="ECO:0000256" key="5">
    <source>
        <dbReference type="SAM" id="SignalP"/>
    </source>
</evidence>